<dbReference type="GO" id="GO:0051539">
    <property type="term" value="F:4 iron, 4 sulfur cluster binding"/>
    <property type="evidence" value="ECO:0007669"/>
    <property type="project" value="UniProtKB-KW"/>
</dbReference>
<dbReference type="EC" id="2.7.13.3" evidence="4"/>
<keyword evidence="20" id="KW-0472">Membrane</keyword>
<name>A0A316TLM7_9ACTN</name>
<dbReference type="GO" id="GO:0016020">
    <property type="term" value="C:membrane"/>
    <property type="evidence" value="ECO:0007669"/>
    <property type="project" value="InterPro"/>
</dbReference>
<evidence type="ECO:0000256" key="13">
    <source>
        <dbReference type="ARBA" id="ARBA00022840"/>
    </source>
</evidence>
<evidence type="ECO:0000256" key="6">
    <source>
        <dbReference type="ARBA" id="ARBA00022485"/>
    </source>
</evidence>
<proteinExistence type="predicted"/>
<dbReference type="EMBL" id="QGDD01000003">
    <property type="protein sequence ID" value="PWN03104.1"/>
    <property type="molecule type" value="Genomic_DNA"/>
</dbReference>
<keyword evidence="9" id="KW-0808">Transferase</keyword>
<keyword evidence="14" id="KW-0408">Iron</keyword>
<comment type="cofactor">
    <cofactor evidence="2">
        <name>[4Fe-4S] cluster</name>
        <dbReference type="ChEBI" id="CHEBI:49883"/>
    </cofactor>
</comment>
<dbReference type="InterPro" id="IPR011712">
    <property type="entry name" value="Sig_transdc_His_kin_sub3_dim/P"/>
</dbReference>
<evidence type="ECO:0000256" key="9">
    <source>
        <dbReference type="ARBA" id="ARBA00022679"/>
    </source>
</evidence>
<dbReference type="GO" id="GO:0005737">
    <property type="term" value="C:cytoplasm"/>
    <property type="evidence" value="ECO:0007669"/>
    <property type="project" value="UniProtKB-SubCell"/>
</dbReference>
<evidence type="ECO:0000256" key="14">
    <source>
        <dbReference type="ARBA" id="ARBA00023004"/>
    </source>
</evidence>
<sequence length="323" mass="33782">MQLTNSSLYWKVCLINGAVLLAGTLVLVFSPASVSRRVVVSEAVVLVVGLGLVLVLNAVLLRSALGPVDRVIRAMATAQLGGPAPRLEAAGDSAGARLVRSYDAMLDRLDAERRSSNARALAAQEAERHRVAQELHDQVGQSLTVVLLGLKKLESLVPPEARDELKMLRESAREGLDDVRRVARELRPGVLEDLGLQPALAALATDVSARGGPTVRRTFGPGLPGLSAEAETVVYRVAQEALTNVVRHAAASRVDLSLLQVGGCVVLEVVDDGQGFTPPVVAGAGLEGMRDRATLVGGSVEVSSQPGKGTTVRLSVPTGPVVS</sequence>
<dbReference type="InterPro" id="IPR036890">
    <property type="entry name" value="HATPase_C_sf"/>
</dbReference>
<dbReference type="AlphaFoldDB" id="A0A316TLM7"/>
<keyword evidence="16" id="KW-0411">Iron-sulfur</keyword>
<evidence type="ECO:0000256" key="7">
    <source>
        <dbReference type="ARBA" id="ARBA00022490"/>
    </source>
</evidence>
<keyword evidence="12 22" id="KW-0418">Kinase</keyword>
<keyword evidence="20" id="KW-1133">Transmembrane helix</keyword>
<dbReference type="Pfam" id="PF02518">
    <property type="entry name" value="HATPase_c"/>
    <property type="match status" value="1"/>
</dbReference>
<dbReference type="SUPFAM" id="SSF55874">
    <property type="entry name" value="ATPase domain of HSP90 chaperone/DNA topoisomerase II/histidine kinase"/>
    <property type="match status" value="1"/>
</dbReference>
<keyword evidence="11" id="KW-0547">Nucleotide-binding</keyword>
<dbReference type="Gene3D" id="1.20.5.1930">
    <property type="match status" value="1"/>
</dbReference>
<dbReference type="GO" id="GO:0046983">
    <property type="term" value="F:protein dimerization activity"/>
    <property type="evidence" value="ECO:0007669"/>
    <property type="project" value="InterPro"/>
</dbReference>
<evidence type="ECO:0000256" key="2">
    <source>
        <dbReference type="ARBA" id="ARBA00001966"/>
    </source>
</evidence>
<keyword evidence="8" id="KW-0597">Phosphoprotein</keyword>
<comment type="function">
    <text evidence="17">Member of the two-component regulatory system NreB/NreC involved in the control of dissimilatory nitrate/nitrite reduction in response to oxygen. NreB functions as a direct oxygen sensor histidine kinase which is autophosphorylated, in the absence of oxygen, probably at the conserved histidine residue, and transfers its phosphate group probably to a conserved aspartate residue of NreC. NreB/NreC activates the expression of the nitrate (narGHJI) and nitrite (nir) reductase operons, as well as the putative nitrate transporter gene narT.</text>
</comment>
<evidence type="ECO:0000256" key="1">
    <source>
        <dbReference type="ARBA" id="ARBA00000085"/>
    </source>
</evidence>
<comment type="subcellular location">
    <subcellularLocation>
        <location evidence="3">Cytoplasm</location>
    </subcellularLocation>
</comment>
<dbReference type="InterPro" id="IPR005467">
    <property type="entry name" value="His_kinase_dom"/>
</dbReference>
<comment type="catalytic activity">
    <reaction evidence="1">
        <text>ATP + protein L-histidine = ADP + protein N-phospho-L-histidine.</text>
        <dbReference type="EC" id="2.7.13.3"/>
    </reaction>
</comment>
<dbReference type="PANTHER" id="PTHR24421">
    <property type="entry name" value="NITRATE/NITRITE SENSOR PROTEIN NARX-RELATED"/>
    <property type="match status" value="1"/>
</dbReference>
<evidence type="ECO:0000256" key="3">
    <source>
        <dbReference type="ARBA" id="ARBA00004496"/>
    </source>
</evidence>
<dbReference type="GO" id="GO:0000155">
    <property type="term" value="F:phosphorelay sensor kinase activity"/>
    <property type="evidence" value="ECO:0007669"/>
    <property type="project" value="InterPro"/>
</dbReference>
<keyword evidence="10" id="KW-0479">Metal-binding</keyword>
<dbReference type="InterPro" id="IPR050482">
    <property type="entry name" value="Sensor_HK_TwoCompSys"/>
</dbReference>
<evidence type="ECO:0000256" key="20">
    <source>
        <dbReference type="SAM" id="Phobius"/>
    </source>
</evidence>
<dbReference type="InterPro" id="IPR003594">
    <property type="entry name" value="HATPase_dom"/>
</dbReference>
<accession>A0A316TLM7</accession>
<feature type="region of interest" description="Disordered" evidence="19">
    <location>
        <begin position="300"/>
        <end position="323"/>
    </location>
</feature>
<dbReference type="PROSITE" id="PS50109">
    <property type="entry name" value="HIS_KIN"/>
    <property type="match status" value="1"/>
</dbReference>
<dbReference type="InterPro" id="IPR004358">
    <property type="entry name" value="Sig_transdc_His_kin-like_C"/>
</dbReference>
<evidence type="ECO:0000256" key="4">
    <source>
        <dbReference type="ARBA" id="ARBA00012438"/>
    </source>
</evidence>
<keyword evidence="6" id="KW-0004">4Fe-4S</keyword>
<evidence type="ECO:0000256" key="11">
    <source>
        <dbReference type="ARBA" id="ARBA00022741"/>
    </source>
</evidence>
<comment type="caution">
    <text evidence="22">The sequence shown here is derived from an EMBL/GenBank/DDBJ whole genome shotgun (WGS) entry which is preliminary data.</text>
</comment>
<dbReference type="Proteomes" id="UP000245507">
    <property type="component" value="Unassembled WGS sequence"/>
</dbReference>
<evidence type="ECO:0000256" key="17">
    <source>
        <dbReference type="ARBA" id="ARBA00024827"/>
    </source>
</evidence>
<gene>
    <name evidence="22" type="ORF">DJ010_08210</name>
</gene>
<keyword evidence="23" id="KW-1185">Reference proteome</keyword>
<evidence type="ECO:0000256" key="10">
    <source>
        <dbReference type="ARBA" id="ARBA00022723"/>
    </source>
</evidence>
<evidence type="ECO:0000256" key="16">
    <source>
        <dbReference type="ARBA" id="ARBA00023014"/>
    </source>
</evidence>
<evidence type="ECO:0000313" key="23">
    <source>
        <dbReference type="Proteomes" id="UP000245507"/>
    </source>
</evidence>
<dbReference type="GO" id="GO:0046872">
    <property type="term" value="F:metal ion binding"/>
    <property type="evidence" value="ECO:0007669"/>
    <property type="project" value="UniProtKB-KW"/>
</dbReference>
<keyword evidence="15" id="KW-0902">Two-component regulatory system</keyword>
<feature type="transmembrane region" description="Helical" evidence="20">
    <location>
        <begin position="12"/>
        <end position="32"/>
    </location>
</feature>
<feature type="domain" description="Histidine kinase" evidence="21">
    <location>
        <begin position="134"/>
        <end position="320"/>
    </location>
</feature>
<dbReference type="GO" id="GO:0005524">
    <property type="term" value="F:ATP binding"/>
    <property type="evidence" value="ECO:0007669"/>
    <property type="project" value="UniProtKB-KW"/>
</dbReference>
<feature type="transmembrane region" description="Helical" evidence="20">
    <location>
        <begin position="44"/>
        <end position="65"/>
    </location>
</feature>
<evidence type="ECO:0000256" key="8">
    <source>
        <dbReference type="ARBA" id="ARBA00022553"/>
    </source>
</evidence>
<evidence type="ECO:0000256" key="15">
    <source>
        <dbReference type="ARBA" id="ARBA00023012"/>
    </source>
</evidence>
<dbReference type="OrthoDB" id="144293at2"/>
<evidence type="ECO:0000259" key="21">
    <source>
        <dbReference type="PROSITE" id="PS50109"/>
    </source>
</evidence>
<evidence type="ECO:0000256" key="19">
    <source>
        <dbReference type="SAM" id="MobiDB-lite"/>
    </source>
</evidence>
<keyword evidence="13" id="KW-0067">ATP-binding</keyword>
<evidence type="ECO:0000256" key="5">
    <source>
        <dbReference type="ARBA" id="ARBA00017322"/>
    </source>
</evidence>
<dbReference type="Pfam" id="PF07730">
    <property type="entry name" value="HisKA_3"/>
    <property type="match status" value="1"/>
</dbReference>
<evidence type="ECO:0000313" key="22">
    <source>
        <dbReference type="EMBL" id="PWN03104.1"/>
    </source>
</evidence>
<dbReference type="CDD" id="cd16917">
    <property type="entry name" value="HATPase_UhpB-NarQ-NarX-like"/>
    <property type="match status" value="1"/>
</dbReference>
<dbReference type="RefSeq" id="WP_109693195.1">
    <property type="nucleotide sequence ID" value="NZ_QGDD01000003.1"/>
</dbReference>
<evidence type="ECO:0000256" key="18">
    <source>
        <dbReference type="ARBA" id="ARBA00030800"/>
    </source>
</evidence>
<keyword evidence="20" id="KW-0812">Transmembrane</keyword>
<keyword evidence="7" id="KW-0963">Cytoplasm</keyword>
<dbReference type="PANTHER" id="PTHR24421:SF10">
    <property type="entry name" value="NITRATE_NITRITE SENSOR PROTEIN NARQ"/>
    <property type="match status" value="1"/>
</dbReference>
<reference evidence="22 23" key="1">
    <citation type="submission" date="2018-05" db="EMBL/GenBank/DDBJ databases">
        <title>Nocardioides silvaticus genome.</title>
        <authorList>
            <person name="Li C."/>
            <person name="Wang G."/>
        </authorList>
    </citation>
    <scope>NUCLEOTIDE SEQUENCE [LARGE SCALE GENOMIC DNA]</scope>
    <source>
        <strain evidence="22 23">CCTCC AB 2018079</strain>
    </source>
</reference>
<dbReference type="PRINTS" id="PR00344">
    <property type="entry name" value="BCTRLSENSOR"/>
</dbReference>
<organism evidence="22 23">
    <name type="scientific">Nocardioides silvaticus</name>
    <dbReference type="NCBI Taxonomy" id="2201891"/>
    <lineage>
        <taxon>Bacteria</taxon>
        <taxon>Bacillati</taxon>
        <taxon>Actinomycetota</taxon>
        <taxon>Actinomycetes</taxon>
        <taxon>Propionibacteriales</taxon>
        <taxon>Nocardioidaceae</taxon>
        <taxon>Nocardioides</taxon>
    </lineage>
</organism>
<dbReference type="SMART" id="SM00387">
    <property type="entry name" value="HATPase_c"/>
    <property type="match status" value="1"/>
</dbReference>
<dbReference type="Gene3D" id="3.30.565.10">
    <property type="entry name" value="Histidine kinase-like ATPase, C-terminal domain"/>
    <property type="match status" value="1"/>
</dbReference>
<protein>
    <recommendedName>
        <fullName evidence="5">Oxygen sensor histidine kinase NreB</fullName>
        <ecNumber evidence="4">2.7.13.3</ecNumber>
    </recommendedName>
    <alternativeName>
        <fullName evidence="18">Nitrogen regulation protein B</fullName>
    </alternativeName>
</protein>
<evidence type="ECO:0000256" key="12">
    <source>
        <dbReference type="ARBA" id="ARBA00022777"/>
    </source>
</evidence>